<name>A0AC34GJ12_9BILA</name>
<proteinExistence type="predicted"/>
<accession>A0AC34GJ12</accession>
<evidence type="ECO:0000313" key="1">
    <source>
        <dbReference type="Proteomes" id="UP000887579"/>
    </source>
</evidence>
<dbReference type="WBParaSite" id="ES5_v2.g29521.t1">
    <property type="protein sequence ID" value="ES5_v2.g29521.t1"/>
    <property type="gene ID" value="ES5_v2.g29521"/>
</dbReference>
<reference evidence="2" key="1">
    <citation type="submission" date="2022-11" db="UniProtKB">
        <authorList>
            <consortium name="WormBaseParasite"/>
        </authorList>
    </citation>
    <scope>IDENTIFICATION</scope>
</reference>
<protein>
    <submittedName>
        <fullName evidence="2">Uncharacterized protein</fullName>
    </submittedName>
</protein>
<evidence type="ECO:0000313" key="2">
    <source>
        <dbReference type="WBParaSite" id="ES5_v2.g29521.t1"/>
    </source>
</evidence>
<organism evidence="1 2">
    <name type="scientific">Panagrolaimus sp. ES5</name>
    <dbReference type="NCBI Taxonomy" id="591445"/>
    <lineage>
        <taxon>Eukaryota</taxon>
        <taxon>Metazoa</taxon>
        <taxon>Ecdysozoa</taxon>
        <taxon>Nematoda</taxon>
        <taxon>Chromadorea</taxon>
        <taxon>Rhabditida</taxon>
        <taxon>Tylenchina</taxon>
        <taxon>Panagrolaimomorpha</taxon>
        <taxon>Panagrolaimoidea</taxon>
        <taxon>Panagrolaimidae</taxon>
        <taxon>Panagrolaimus</taxon>
    </lineage>
</organism>
<dbReference type="Proteomes" id="UP000887579">
    <property type="component" value="Unplaced"/>
</dbReference>
<sequence>RKNEKLQKKEAKTNGGAATSSQTPVTPIATPKAFKAKSEEKEEEKEEEEEPEIPPELLNNK</sequence>